<comment type="caution">
    <text evidence="2">The sequence shown here is derived from an EMBL/GenBank/DDBJ whole genome shotgun (WGS) entry which is preliminary data.</text>
</comment>
<sequence length="372" mass="41392">MTTRVESRVKLFCALLLLLVSLCLWTGRTRIGTRSDERRRLSLPLSLSPVPFGDPRSIEPKEAGRDTPEHKLYDRSCPLLRPRDDRSTETGSNRVSTDAGTLPAVEAALESGRLRNRKVILVGDSIMAQTYFSLGCLTHKTNAWNGHNGLTHLYRFTLVGNTDVVHSTFAGGPLLGYNSGFANGYRPDQKDGSSWISSCEARLPFAVEIPVGLNGKAVRGFFVTMTERDAIYVHATIHNEMRWQNVRNIVTLLECMESARAQGEDPGWPRVVVVSTLHQHFPNHEGGTFTPTGDQSCQSEIDPGADSYYQEEEKAFVGRYPVIGRDLGIERMGQFHIGWDERNRKLDCSHWTLPGVPDLIAKEIVNDLVASG</sequence>
<proteinExistence type="predicted"/>
<gene>
    <name evidence="2" type="ORF">THAOC_26385</name>
</gene>
<dbReference type="OrthoDB" id="1103175at2759"/>
<reference evidence="2 3" key="1">
    <citation type="journal article" date="2012" name="Genome Biol.">
        <title>Genome and low-iron response of an oceanic diatom adapted to chronic iron limitation.</title>
        <authorList>
            <person name="Lommer M."/>
            <person name="Specht M."/>
            <person name="Roy A.S."/>
            <person name="Kraemer L."/>
            <person name="Andreson R."/>
            <person name="Gutowska M.A."/>
            <person name="Wolf J."/>
            <person name="Bergner S.V."/>
            <person name="Schilhabel M.B."/>
            <person name="Klostermeier U.C."/>
            <person name="Beiko R.G."/>
            <person name="Rosenstiel P."/>
            <person name="Hippler M."/>
            <person name="Laroche J."/>
        </authorList>
    </citation>
    <scope>NUCLEOTIDE SEQUENCE [LARGE SCALE GENOMIC DNA]</scope>
    <source>
        <strain evidence="2 3">CCMP1005</strain>
    </source>
</reference>
<organism evidence="2 3">
    <name type="scientific">Thalassiosira oceanica</name>
    <name type="common">Marine diatom</name>
    <dbReference type="NCBI Taxonomy" id="159749"/>
    <lineage>
        <taxon>Eukaryota</taxon>
        <taxon>Sar</taxon>
        <taxon>Stramenopiles</taxon>
        <taxon>Ochrophyta</taxon>
        <taxon>Bacillariophyta</taxon>
        <taxon>Coscinodiscophyceae</taxon>
        <taxon>Thalassiosirophycidae</taxon>
        <taxon>Thalassiosirales</taxon>
        <taxon>Thalassiosiraceae</taxon>
        <taxon>Thalassiosira</taxon>
    </lineage>
</organism>
<evidence type="ECO:0000313" key="2">
    <source>
        <dbReference type="EMBL" id="EJK54059.1"/>
    </source>
</evidence>
<dbReference type="AlphaFoldDB" id="K0RP46"/>
<feature type="compositionally biased region" description="Basic and acidic residues" evidence="1">
    <location>
        <begin position="56"/>
        <end position="74"/>
    </location>
</feature>
<evidence type="ECO:0000313" key="3">
    <source>
        <dbReference type="Proteomes" id="UP000266841"/>
    </source>
</evidence>
<feature type="region of interest" description="Disordered" evidence="1">
    <location>
        <begin position="52"/>
        <end position="97"/>
    </location>
</feature>
<name>K0RP46_THAOC</name>
<accession>K0RP46</accession>
<dbReference type="Proteomes" id="UP000266841">
    <property type="component" value="Unassembled WGS sequence"/>
</dbReference>
<evidence type="ECO:0000256" key="1">
    <source>
        <dbReference type="SAM" id="MobiDB-lite"/>
    </source>
</evidence>
<keyword evidence="3" id="KW-1185">Reference proteome</keyword>
<dbReference type="EMBL" id="AGNL01036439">
    <property type="protein sequence ID" value="EJK54059.1"/>
    <property type="molecule type" value="Genomic_DNA"/>
</dbReference>
<protein>
    <submittedName>
        <fullName evidence="2">Uncharacterized protein</fullName>
    </submittedName>
</protein>